<keyword evidence="10" id="KW-1185">Reference proteome</keyword>
<evidence type="ECO:0000256" key="6">
    <source>
        <dbReference type="ARBA" id="ARBA00022837"/>
    </source>
</evidence>
<evidence type="ECO:0000256" key="7">
    <source>
        <dbReference type="SAM" id="MobiDB-lite"/>
    </source>
</evidence>
<dbReference type="PRINTS" id="PR00313">
    <property type="entry name" value="CABNDNGRPT"/>
</dbReference>
<dbReference type="Pfam" id="PF08548">
    <property type="entry name" value="Peptidase_M10_C"/>
    <property type="match status" value="1"/>
</dbReference>
<name>A0ABU5FLK5_9PSED</name>
<dbReference type="InterPro" id="IPR011049">
    <property type="entry name" value="Serralysin-like_metalloprot_C"/>
</dbReference>
<evidence type="ECO:0000256" key="2">
    <source>
        <dbReference type="ARBA" id="ARBA00004613"/>
    </source>
</evidence>
<dbReference type="InterPro" id="IPR006026">
    <property type="entry name" value="Peptidase_Metallo"/>
</dbReference>
<feature type="compositionally biased region" description="Basic and acidic residues" evidence="7">
    <location>
        <begin position="804"/>
        <end position="814"/>
    </location>
</feature>
<comment type="similarity">
    <text evidence="3">Belongs to the peptidase M10B family.</text>
</comment>
<comment type="subcellular location">
    <subcellularLocation>
        <location evidence="2">Secreted</location>
    </subcellularLocation>
</comment>
<dbReference type="PRINTS" id="PR01217">
    <property type="entry name" value="PRICHEXTENSN"/>
</dbReference>
<dbReference type="Pfam" id="PF00353">
    <property type="entry name" value="HemolysinCabind"/>
    <property type="match status" value="1"/>
</dbReference>
<dbReference type="InterPro" id="IPR001343">
    <property type="entry name" value="Hemolysn_Ca-bd"/>
</dbReference>
<feature type="compositionally biased region" description="Pro residues" evidence="7">
    <location>
        <begin position="815"/>
        <end position="827"/>
    </location>
</feature>
<dbReference type="InterPro" id="IPR034033">
    <property type="entry name" value="Serralysin-like"/>
</dbReference>
<dbReference type="CDD" id="cd04277">
    <property type="entry name" value="ZnMc_serralysin_like"/>
    <property type="match status" value="1"/>
</dbReference>
<evidence type="ECO:0000259" key="8">
    <source>
        <dbReference type="SMART" id="SM00235"/>
    </source>
</evidence>
<evidence type="ECO:0000256" key="3">
    <source>
        <dbReference type="ARBA" id="ARBA00009490"/>
    </source>
</evidence>
<organism evidence="9 10">
    <name type="scientific">Pseudomonas salmasensis</name>
    <dbReference type="NCBI Taxonomy" id="2745514"/>
    <lineage>
        <taxon>Bacteria</taxon>
        <taxon>Pseudomonadati</taxon>
        <taxon>Pseudomonadota</taxon>
        <taxon>Gammaproteobacteria</taxon>
        <taxon>Pseudomonadales</taxon>
        <taxon>Pseudomonadaceae</taxon>
        <taxon>Pseudomonas</taxon>
    </lineage>
</organism>
<sequence length="885" mass="98649">MRVPGPSTTNVGVPNELDPRSSIRSEGPVEGVTLNSKKPVFTSEQAGKQLTRSGFRFHDNNGDGKTTLSYRVSKGFTPAQAEQARQALQSWQDVANVTFTDKPLHRDGHIDINDMRSTSGGVAALPHRYMTRTFANIGTANAGANPPPGHFFRMVLVHEIGHALGLEHPGNYDGSGNYGRHAEYAGDTRARSVMSYFSEKNQPGHDFKSLNPSAPMMDDIAAVQKLYGANTKTRNTDTTYGFNSNTNREALSLKSANDNPMFCVWDGGGNDTLDFSGYSQHQKINLNAESFSDVGALKGNVSIAKGVVLENAVGGKGNDALTGNAVANRLKGGGGADRLSGGGGADTFVYDHASDSTPDNPDVILDFESGADKIDISAVLKRANLNALKFVERLTGQPGQAVMSYNRGSNEGSLALDLTGNGKADLLIKSLGQIKAGDVLAQGDTPTPTPEPKDPKPAPRPQPEEPKPKPELEPKDPKPKEPKPKPRPDPCEPKPCPEPREPKPCPEPREPKPCPEPREPKPCPEPREPKPCPEPCEPKPCPEPREPKPCPEPREPKPCPEPREPKPRPEPREPQPRPEPREPQPRPEPREPQPRPEPRKPQPRPEPREPQPRPEPREPQPRPEPREPQPRPEPREPQPRPEPREPQPRPEPREPQPRPEPREPQPRPEPREPQPRPEPREPQPRPEPREPQPRPEPREPQPRPEPREPQPRPEPREPQPRPEPREPQPRPEPREPQPRPEPREPQPRPEPREPRPRPVPREPQPRPEPREPRPRPVPCEPQPCPDPREPRPRPEPCEPQPCPEPREPRPRPEPCDPQPRPGPCEPKPIPRTDPCEPKAFTRNMRPAYGFNAYSRESRAMHASAFDQSAFSARGWRGNHSMSDAR</sequence>
<evidence type="ECO:0000313" key="10">
    <source>
        <dbReference type="Proteomes" id="UP001277967"/>
    </source>
</evidence>
<feature type="compositionally biased region" description="Basic and acidic residues" evidence="7">
    <location>
        <begin position="786"/>
        <end position="796"/>
    </location>
</feature>
<dbReference type="EMBL" id="JAXGGE010000001">
    <property type="protein sequence ID" value="MDY4302096.1"/>
    <property type="molecule type" value="Genomic_DNA"/>
</dbReference>
<keyword evidence="6" id="KW-0106">Calcium</keyword>
<dbReference type="Gene3D" id="3.40.390.10">
    <property type="entry name" value="Collagenase (Catalytic Domain)"/>
    <property type="match status" value="1"/>
</dbReference>
<feature type="domain" description="Peptidase metallopeptidase" evidence="8">
    <location>
        <begin position="54"/>
        <end position="229"/>
    </location>
</feature>
<evidence type="ECO:0000313" key="9">
    <source>
        <dbReference type="EMBL" id="MDY4302096.1"/>
    </source>
</evidence>
<dbReference type="SMART" id="SM00235">
    <property type="entry name" value="ZnMc"/>
    <property type="match status" value="1"/>
</dbReference>
<keyword evidence="4" id="KW-0964">Secreted</keyword>
<feature type="region of interest" description="Disordered" evidence="7">
    <location>
        <begin position="438"/>
        <end position="844"/>
    </location>
</feature>
<evidence type="ECO:0000256" key="5">
    <source>
        <dbReference type="ARBA" id="ARBA00022737"/>
    </source>
</evidence>
<dbReference type="Gene3D" id="2.150.10.10">
    <property type="entry name" value="Serralysin-like metalloprotease, C-terminal"/>
    <property type="match status" value="1"/>
</dbReference>
<evidence type="ECO:0000256" key="1">
    <source>
        <dbReference type="ARBA" id="ARBA00001913"/>
    </source>
</evidence>
<feature type="compositionally biased region" description="Basic and acidic residues" evidence="7">
    <location>
        <begin position="451"/>
        <end position="774"/>
    </location>
</feature>
<dbReference type="RefSeq" id="WP_320748307.1">
    <property type="nucleotide sequence ID" value="NZ_JAXGGE010000001.1"/>
</dbReference>
<evidence type="ECO:0000256" key="4">
    <source>
        <dbReference type="ARBA" id="ARBA00022525"/>
    </source>
</evidence>
<dbReference type="PRINTS" id="PR00021">
    <property type="entry name" value="PRORICH"/>
</dbReference>
<dbReference type="InterPro" id="IPR013858">
    <property type="entry name" value="Peptidase_M10B_C"/>
</dbReference>
<feature type="region of interest" description="Disordered" evidence="7">
    <location>
        <begin position="1"/>
        <end position="33"/>
    </location>
</feature>
<accession>A0ABU5FLK5</accession>
<proteinExistence type="inferred from homology"/>
<feature type="compositionally biased region" description="Pro residues" evidence="7">
    <location>
        <begin position="775"/>
        <end position="785"/>
    </location>
</feature>
<dbReference type="InterPro" id="IPR024079">
    <property type="entry name" value="MetalloPept_cat_dom_sf"/>
</dbReference>
<dbReference type="SUPFAM" id="SSF55486">
    <property type="entry name" value="Metalloproteases ('zincins'), catalytic domain"/>
    <property type="match status" value="1"/>
</dbReference>
<feature type="compositionally biased region" description="Polar residues" evidence="7">
    <location>
        <begin position="1"/>
        <end position="12"/>
    </location>
</feature>
<comment type="caution">
    <text evidence="9">The sequence shown here is derived from an EMBL/GenBank/DDBJ whole genome shotgun (WGS) entry which is preliminary data.</text>
</comment>
<dbReference type="Proteomes" id="UP001277967">
    <property type="component" value="Unassembled WGS sequence"/>
</dbReference>
<comment type="cofactor">
    <cofactor evidence="1">
        <name>Ca(2+)</name>
        <dbReference type="ChEBI" id="CHEBI:29108"/>
    </cofactor>
</comment>
<protein>
    <submittedName>
        <fullName evidence="9">M10 family metallopeptidase C-terminal domain-containing protein</fullName>
    </submittedName>
</protein>
<reference evidence="9 10" key="1">
    <citation type="submission" date="2023-11" db="EMBL/GenBank/DDBJ databases">
        <title>Genome sequence of Pseudomonas salmasensis Strain SLU99.</title>
        <authorList>
            <person name="Ghadamgahi F."/>
            <person name="Kalyandurg P.B."/>
            <person name="Catara V."/>
            <person name="Vetukuri R."/>
            <person name="Ghosh S."/>
        </authorList>
    </citation>
    <scope>NUCLEOTIDE SEQUENCE [LARGE SCALE GENOMIC DNA]</scope>
    <source>
        <strain evidence="9 10">SLU99</strain>
    </source>
</reference>
<dbReference type="SUPFAM" id="SSF51120">
    <property type="entry name" value="beta-Roll"/>
    <property type="match status" value="1"/>
</dbReference>
<gene>
    <name evidence="9" type="ORF">SO486_19205</name>
</gene>
<keyword evidence="5" id="KW-0677">Repeat</keyword>